<evidence type="ECO:0000313" key="1">
    <source>
        <dbReference type="EMBL" id="KAJ8299776.1"/>
    </source>
</evidence>
<dbReference type="Proteomes" id="UP001217089">
    <property type="component" value="Unassembled WGS sequence"/>
</dbReference>
<dbReference type="EMBL" id="JARBDR010000921">
    <property type="protein sequence ID" value="KAJ8299776.1"/>
    <property type="molecule type" value="Genomic_DNA"/>
</dbReference>
<comment type="caution">
    <text evidence="1">The sequence shown here is derived from an EMBL/GenBank/DDBJ whole genome shotgun (WGS) entry which is preliminary data.</text>
</comment>
<keyword evidence="2" id="KW-1185">Reference proteome</keyword>
<proteinExistence type="predicted"/>
<evidence type="ECO:0000313" key="2">
    <source>
        <dbReference type="Proteomes" id="UP001217089"/>
    </source>
</evidence>
<feature type="non-terminal residue" evidence="1">
    <location>
        <position position="88"/>
    </location>
</feature>
<sequence length="88" mass="9769">MGLRGDGLVIGHGQFDPNIILVKRTSSDQRISELQALIALARRRGGVAVAHGKIDPLLMYMIVYVSVKKSSTGIRNYPHRTFRNILLP</sequence>
<organism evidence="1 2">
    <name type="scientific">Tegillarca granosa</name>
    <name type="common">Malaysian cockle</name>
    <name type="synonym">Anadara granosa</name>
    <dbReference type="NCBI Taxonomy" id="220873"/>
    <lineage>
        <taxon>Eukaryota</taxon>
        <taxon>Metazoa</taxon>
        <taxon>Spiralia</taxon>
        <taxon>Lophotrochozoa</taxon>
        <taxon>Mollusca</taxon>
        <taxon>Bivalvia</taxon>
        <taxon>Autobranchia</taxon>
        <taxon>Pteriomorphia</taxon>
        <taxon>Arcoida</taxon>
        <taxon>Arcoidea</taxon>
        <taxon>Arcidae</taxon>
        <taxon>Tegillarca</taxon>
    </lineage>
</organism>
<protein>
    <submittedName>
        <fullName evidence="1">Uncharacterized protein</fullName>
    </submittedName>
</protein>
<gene>
    <name evidence="1" type="ORF">KUTeg_023836</name>
</gene>
<reference evidence="1 2" key="1">
    <citation type="submission" date="2022-12" db="EMBL/GenBank/DDBJ databases">
        <title>Chromosome-level genome of Tegillarca granosa.</title>
        <authorList>
            <person name="Kim J."/>
        </authorList>
    </citation>
    <scope>NUCLEOTIDE SEQUENCE [LARGE SCALE GENOMIC DNA]</scope>
    <source>
        <strain evidence="1">Teg-2019</strain>
        <tissue evidence="1">Adductor muscle</tissue>
    </source>
</reference>
<name>A0ABQ9E5R6_TEGGR</name>
<accession>A0ABQ9E5R6</accession>